<name>A0A8J5N0B1_HOMAM</name>
<dbReference type="Gene3D" id="2.60.40.150">
    <property type="entry name" value="C2 domain"/>
    <property type="match status" value="1"/>
</dbReference>
<dbReference type="Proteomes" id="UP000747542">
    <property type="component" value="Unassembled WGS sequence"/>
</dbReference>
<dbReference type="InterPro" id="IPR035892">
    <property type="entry name" value="C2_domain_sf"/>
</dbReference>
<dbReference type="SUPFAM" id="SSF49562">
    <property type="entry name" value="C2 domain (Calcium/lipid-binding domain, CaLB)"/>
    <property type="match status" value="1"/>
</dbReference>
<dbReference type="EMBL" id="JAHLQT010014452">
    <property type="protein sequence ID" value="KAG7170269.1"/>
    <property type="molecule type" value="Genomic_DNA"/>
</dbReference>
<evidence type="ECO:0000313" key="4">
    <source>
        <dbReference type="Proteomes" id="UP000747542"/>
    </source>
</evidence>
<proteinExistence type="predicted"/>
<reference evidence="3" key="1">
    <citation type="journal article" date="2021" name="Sci. Adv.">
        <title>The American lobster genome reveals insights on longevity, neural, and immune adaptations.</title>
        <authorList>
            <person name="Polinski J.M."/>
            <person name="Zimin A.V."/>
            <person name="Clark K.F."/>
            <person name="Kohn A.B."/>
            <person name="Sadowski N."/>
            <person name="Timp W."/>
            <person name="Ptitsyn A."/>
            <person name="Khanna P."/>
            <person name="Romanova D.Y."/>
            <person name="Williams P."/>
            <person name="Greenwood S.J."/>
            <person name="Moroz L.L."/>
            <person name="Walt D.R."/>
            <person name="Bodnar A.G."/>
        </authorList>
    </citation>
    <scope>NUCLEOTIDE SEQUENCE</scope>
    <source>
        <strain evidence="3">GMGI-L3</strain>
    </source>
</reference>
<dbReference type="PROSITE" id="PS50004">
    <property type="entry name" value="C2"/>
    <property type="match status" value="1"/>
</dbReference>
<evidence type="ECO:0000313" key="3">
    <source>
        <dbReference type="EMBL" id="KAG7170269.1"/>
    </source>
</evidence>
<keyword evidence="4" id="KW-1185">Reference proteome</keyword>
<feature type="non-terminal residue" evidence="3">
    <location>
        <position position="1"/>
    </location>
</feature>
<accession>A0A8J5N0B1</accession>
<dbReference type="InterPro" id="IPR033884">
    <property type="entry name" value="C2_Calpain"/>
</dbReference>
<sequence>VPYSNTSGSPPQVPYSNTSGSPPQVPYSNTSGSPPQVPYSNTSGSPPQVPYSNTSGSPPQVPYSNTSGSPREADAYCIIKCEGESVRTPIDKKTANPNWDTTAIFYRNKPEQPIVVEIWNSNMLMDGFIGRAEVTAPINPNTTQIDLPLFGRRKEKTVEKPGNIIVQVYSDDDLTSI</sequence>
<dbReference type="CDD" id="cd04046">
    <property type="entry name" value="C2_Calpain"/>
    <property type="match status" value="1"/>
</dbReference>
<organism evidence="3 4">
    <name type="scientific">Homarus americanus</name>
    <name type="common">American lobster</name>
    <dbReference type="NCBI Taxonomy" id="6706"/>
    <lineage>
        <taxon>Eukaryota</taxon>
        <taxon>Metazoa</taxon>
        <taxon>Ecdysozoa</taxon>
        <taxon>Arthropoda</taxon>
        <taxon>Crustacea</taxon>
        <taxon>Multicrustacea</taxon>
        <taxon>Malacostraca</taxon>
        <taxon>Eumalacostraca</taxon>
        <taxon>Eucarida</taxon>
        <taxon>Decapoda</taxon>
        <taxon>Pleocyemata</taxon>
        <taxon>Astacidea</taxon>
        <taxon>Nephropoidea</taxon>
        <taxon>Nephropidae</taxon>
        <taxon>Homarus</taxon>
    </lineage>
</organism>
<dbReference type="Pfam" id="PF00168">
    <property type="entry name" value="C2"/>
    <property type="match status" value="1"/>
</dbReference>
<protein>
    <submittedName>
        <fullName evidence="3">Calpain-5-like 2</fullName>
    </submittedName>
</protein>
<evidence type="ECO:0000259" key="2">
    <source>
        <dbReference type="PROSITE" id="PS50004"/>
    </source>
</evidence>
<comment type="caution">
    <text evidence="3">The sequence shown here is derived from an EMBL/GenBank/DDBJ whole genome shotgun (WGS) entry which is preliminary data.</text>
</comment>
<dbReference type="AlphaFoldDB" id="A0A8J5N0B1"/>
<dbReference type="InterPro" id="IPR000008">
    <property type="entry name" value="C2_dom"/>
</dbReference>
<evidence type="ECO:0000256" key="1">
    <source>
        <dbReference type="SAM" id="MobiDB-lite"/>
    </source>
</evidence>
<feature type="region of interest" description="Disordered" evidence="1">
    <location>
        <begin position="1"/>
        <end position="69"/>
    </location>
</feature>
<gene>
    <name evidence="3" type="primary">Capn5-L2</name>
    <name evidence="3" type="ORF">Hamer_G025478</name>
</gene>
<feature type="domain" description="C2" evidence="2">
    <location>
        <begin position="30"/>
        <end position="149"/>
    </location>
</feature>